<gene>
    <name evidence="1" type="ORF">C0W53_22630</name>
</gene>
<protein>
    <submittedName>
        <fullName evidence="1">Uncharacterized protein</fullName>
    </submittedName>
</protein>
<comment type="caution">
    <text evidence="1">The sequence shown here is derived from an EMBL/GenBank/DDBJ whole genome shotgun (WGS) entry which is preliminary data.</text>
</comment>
<evidence type="ECO:0000313" key="2">
    <source>
        <dbReference type="Proteomes" id="UP000240728"/>
    </source>
</evidence>
<dbReference type="AlphaFoldDB" id="A0AAX0YNX7"/>
<dbReference type="RefSeq" id="WP_045044161.1">
    <property type="nucleotide sequence ID" value="NZ_JZTB01000060.1"/>
</dbReference>
<dbReference type="EMBL" id="PYOZ01000033">
    <property type="protein sequence ID" value="PSX38793.1"/>
    <property type="molecule type" value="Genomic_DNA"/>
</dbReference>
<organism evidence="1 2">
    <name type="scientific">Photobacterium kishitanii</name>
    <dbReference type="NCBI Taxonomy" id="318456"/>
    <lineage>
        <taxon>Bacteria</taxon>
        <taxon>Pseudomonadati</taxon>
        <taxon>Pseudomonadota</taxon>
        <taxon>Gammaproteobacteria</taxon>
        <taxon>Vibrionales</taxon>
        <taxon>Vibrionaceae</taxon>
        <taxon>Photobacterium</taxon>
    </lineage>
</organism>
<evidence type="ECO:0000313" key="1">
    <source>
        <dbReference type="EMBL" id="PSX38793.1"/>
    </source>
</evidence>
<name>A0AAX0YNX7_9GAMM</name>
<dbReference type="Pfam" id="PF15933">
    <property type="entry name" value="RnlB_antitoxin"/>
    <property type="match status" value="1"/>
</dbReference>
<dbReference type="Proteomes" id="UP000240728">
    <property type="component" value="Unassembled WGS sequence"/>
</dbReference>
<sequence length="123" mass="14007">MTNIEVINRTIAVVTELPQQPVLNQFRLIADELLRVKFEGKVVFDLLISKGMNARFVEAYFDGKTIVRSSLRVSPEEDIPKEVVIRQSHFFAKNSNLLGTSMLSSFEIEKLLRKNISTSSVHK</sequence>
<reference evidence="1 2" key="1">
    <citation type="submission" date="2018-01" db="EMBL/GenBank/DDBJ databases">
        <title>Whole genome sequencing of Histamine producing bacteria.</title>
        <authorList>
            <person name="Butler K."/>
        </authorList>
    </citation>
    <scope>NUCLEOTIDE SEQUENCE [LARGE SCALE GENOMIC DNA]</scope>
    <source>
        <strain evidence="1 2">A1-4</strain>
    </source>
</reference>
<dbReference type="InterPro" id="IPR031834">
    <property type="entry name" value="RnlB/LsoB_antitoxin"/>
</dbReference>
<accession>A0AAX0YNX7</accession>
<keyword evidence="2" id="KW-1185">Reference proteome</keyword>
<proteinExistence type="predicted"/>